<evidence type="ECO:0000313" key="2">
    <source>
        <dbReference type="EMBL" id="CAB4836873.1"/>
    </source>
</evidence>
<protein>
    <submittedName>
        <fullName evidence="3">Unannotated protein</fullName>
    </submittedName>
</protein>
<organism evidence="3">
    <name type="scientific">freshwater metagenome</name>
    <dbReference type="NCBI Taxonomy" id="449393"/>
    <lineage>
        <taxon>unclassified sequences</taxon>
        <taxon>metagenomes</taxon>
        <taxon>ecological metagenomes</taxon>
    </lineage>
</organism>
<accession>A0A6J7PKB7</accession>
<dbReference type="EMBL" id="CAFABA010000253">
    <property type="protein sequence ID" value="CAB4836873.1"/>
    <property type="molecule type" value="Genomic_DNA"/>
</dbReference>
<dbReference type="AlphaFoldDB" id="A0A6J7PKB7"/>
<dbReference type="Pfam" id="PF06742">
    <property type="entry name" value="DUF1214"/>
    <property type="match status" value="2"/>
</dbReference>
<reference evidence="3" key="1">
    <citation type="submission" date="2020-05" db="EMBL/GenBank/DDBJ databases">
        <authorList>
            <person name="Chiriac C."/>
            <person name="Salcher M."/>
            <person name="Ghai R."/>
            <person name="Kavagutti S V."/>
        </authorList>
    </citation>
    <scope>NUCLEOTIDE SEQUENCE</scope>
</reference>
<evidence type="ECO:0000259" key="1">
    <source>
        <dbReference type="Pfam" id="PF06742"/>
    </source>
</evidence>
<name>A0A6J7PKB7_9ZZZZ</name>
<sequence>MCSPSGATASEARPYATWNDCPMASAPLTTQAFNELIDLLGQIRDDYVLSPARFTDELDVVEGFRYVTQLLSEGAELFVEGDPERPRFSNIVSPARKFLGDNADAIYQQAVIRGDRSYRISGRRDAQSYISFTVHGADPAGGINGKVLADRNDRDLLVADDGTFEITLSPVEHPGNWIRLDPAARLVLVRNYYLRARSAQTDPTIAVQMAIEPLDQLAPPAPLDDATFASRLRAANDFLRSTTLALRVFGTPGTVPFRSNTPNTVGTPWSFRNADVDAAGAVDIYYSTGSFDLGPDDALVMEGTIPPCVFANVTLWNAHMQTLDYVHQRCSLNSAQIQTESDGRFRIVISDRDPGVPNWISTQGHRQGDIFWRFLLPEEQPPTPTCTVVPVGSLAG</sequence>
<evidence type="ECO:0000313" key="3">
    <source>
        <dbReference type="EMBL" id="CAB5005451.1"/>
    </source>
</evidence>
<feature type="domain" description="DUF1214" evidence="1">
    <location>
        <begin position="306"/>
        <end position="378"/>
    </location>
</feature>
<dbReference type="Gene3D" id="2.60.120.1600">
    <property type="match status" value="1"/>
</dbReference>
<proteinExistence type="predicted"/>
<gene>
    <name evidence="2" type="ORF">UFOPK3139_03319</name>
    <name evidence="3" type="ORF">UFOPK3967_01937</name>
</gene>
<dbReference type="InterPro" id="IPR010621">
    <property type="entry name" value="DUF1214"/>
</dbReference>
<feature type="domain" description="DUF1214" evidence="1">
    <location>
        <begin position="111"/>
        <end position="190"/>
    </location>
</feature>
<dbReference type="SUPFAM" id="SSF160935">
    <property type="entry name" value="VPA0735-like"/>
    <property type="match status" value="1"/>
</dbReference>
<dbReference type="EMBL" id="CAFBOS010000128">
    <property type="protein sequence ID" value="CAB5005451.1"/>
    <property type="molecule type" value="Genomic_DNA"/>
</dbReference>